<evidence type="ECO:0000313" key="3">
    <source>
        <dbReference type="Proteomes" id="UP000464620"/>
    </source>
</evidence>
<proteinExistence type="predicted"/>
<protein>
    <submittedName>
        <fullName evidence="2">Uncharacterized protein</fullName>
    </submittedName>
</protein>
<dbReference type="EMBL" id="CP031001">
    <property type="protein sequence ID" value="QHN78156.1"/>
    <property type="molecule type" value="Genomic_DNA"/>
</dbReference>
<feature type="compositionally biased region" description="Polar residues" evidence="1">
    <location>
        <begin position="48"/>
        <end position="58"/>
    </location>
</feature>
<evidence type="ECO:0000313" key="2">
    <source>
        <dbReference type="EMBL" id="QHN78156.1"/>
    </source>
</evidence>
<accession>A0A6B9V8T3</accession>
<sequence>MTEKTRCPLSESRFSSSSSSPPPSSPPPRHPLHVFNSKNDEGRKAFSSDCTHGSSVNKAPSVLVPPIGFGKDSRPQESSDWSIQQEFSHQA</sequence>
<gene>
    <name evidence="2" type="ORF">DS421_19g658950</name>
</gene>
<feature type="compositionally biased region" description="Polar residues" evidence="1">
    <location>
        <begin position="78"/>
        <end position="91"/>
    </location>
</feature>
<feature type="compositionally biased region" description="Pro residues" evidence="1">
    <location>
        <begin position="20"/>
        <end position="29"/>
    </location>
</feature>
<dbReference type="Proteomes" id="UP000464620">
    <property type="component" value="Chromosome B09"/>
</dbReference>
<organism evidence="2 3">
    <name type="scientific">Arachis hypogaea</name>
    <name type="common">Peanut</name>
    <dbReference type="NCBI Taxonomy" id="3818"/>
    <lineage>
        <taxon>Eukaryota</taxon>
        <taxon>Viridiplantae</taxon>
        <taxon>Streptophyta</taxon>
        <taxon>Embryophyta</taxon>
        <taxon>Tracheophyta</taxon>
        <taxon>Spermatophyta</taxon>
        <taxon>Magnoliopsida</taxon>
        <taxon>eudicotyledons</taxon>
        <taxon>Gunneridae</taxon>
        <taxon>Pentapetalae</taxon>
        <taxon>rosids</taxon>
        <taxon>fabids</taxon>
        <taxon>Fabales</taxon>
        <taxon>Fabaceae</taxon>
        <taxon>Papilionoideae</taxon>
        <taxon>50 kb inversion clade</taxon>
        <taxon>dalbergioids sensu lato</taxon>
        <taxon>Dalbergieae</taxon>
        <taxon>Pterocarpus clade</taxon>
        <taxon>Arachis</taxon>
    </lineage>
</organism>
<evidence type="ECO:0000256" key="1">
    <source>
        <dbReference type="SAM" id="MobiDB-lite"/>
    </source>
</evidence>
<dbReference type="AlphaFoldDB" id="A0A6B9V8T3"/>
<feature type="region of interest" description="Disordered" evidence="1">
    <location>
        <begin position="1"/>
        <end position="91"/>
    </location>
</feature>
<reference evidence="2 3" key="1">
    <citation type="submission" date="2020-01" db="EMBL/GenBank/DDBJ databases">
        <title>Genome sequence of Arachis hypogaea, cultivar Shitouqi.</title>
        <authorList>
            <person name="Zhuang W."/>
            <person name="Chen H."/>
            <person name="Varshney R."/>
            <person name="Wang D."/>
            <person name="Ming R."/>
        </authorList>
    </citation>
    <scope>NUCLEOTIDE SEQUENCE [LARGE SCALE GENOMIC DNA]</scope>
    <source>
        <tissue evidence="2">Young leaf</tissue>
    </source>
</reference>
<name>A0A6B9V8T3_ARAHY</name>